<protein>
    <submittedName>
        <fullName evidence="2">Baseplate assembly protein</fullName>
    </submittedName>
</protein>
<dbReference type="SUPFAM" id="SSF69255">
    <property type="entry name" value="gp5 N-terminal domain-like"/>
    <property type="match status" value="1"/>
</dbReference>
<evidence type="ECO:0000259" key="1">
    <source>
        <dbReference type="Pfam" id="PF04717"/>
    </source>
</evidence>
<dbReference type="Gene3D" id="2.40.50.230">
    <property type="entry name" value="Gp5 N-terminal domain"/>
    <property type="match status" value="1"/>
</dbReference>
<dbReference type="AlphaFoldDB" id="A0A8J7CEB2"/>
<sequence length="166" mass="17706">MNGQGSPFYGKYRGVVTDNRDPKGLGRVRAKVQDVLGTEDSGWAMPSVPYAGNGVGLFLVPPKDAWVWIEFEHGNPDYPIWTGCFWGTPLEVPATPPFPEIKVLKTDTATIKLSDLPGPVGGITIETKTGMKIVYKTTGIEISGGLGTIEISGSKVSINNGALEVT</sequence>
<gene>
    <name evidence="2" type="ORF">ICL16_15140</name>
</gene>
<keyword evidence="3" id="KW-1185">Reference proteome</keyword>
<dbReference type="InterPro" id="IPR037026">
    <property type="entry name" value="Vgr_OB-fold_dom_sf"/>
</dbReference>
<comment type="caution">
    <text evidence="2">The sequence shown here is derived from an EMBL/GenBank/DDBJ whole genome shotgun (WGS) entry which is preliminary data.</text>
</comment>
<dbReference type="RefSeq" id="WP_190829119.1">
    <property type="nucleotide sequence ID" value="NZ_CAWPPI010000053.1"/>
</dbReference>
<organism evidence="2 3">
    <name type="scientific">Iningainema tapete BLCC-T55</name>
    <dbReference type="NCBI Taxonomy" id="2748662"/>
    <lineage>
        <taxon>Bacteria</taxon>
        <taxon>Bacillati</taxon>
        <taxon>Cyanobacteriota</taxon>
        <taxon>Cyanophyceae</taxon>
        <taxon>Nostocales</taxon>
        <taxon>Scytonemataceae</taxon>
        <taxon>Iningainema tapete</taxon>
    </lineage>
</organism>
<dbReference type="Pfam" id="PF04717">
    <property type="entry name" value="Phage_base_V"/>
    <property type="match status" value="1"/>
</dbReference>
<dbReference type="EMBL" id="JACXAE010000053">
    <property type="protein sequence ID" value="MBD2773370.1"/>
    <property type="molecule type" value="Genomic_DNA"/>
</dbReference>
<reference evidence="2" key="1">
    <citation type="submission" date="2020-09" db="EMBL/GenBank/DDBJ databases">
        <title>Iningainema tapete sp. nov. (Scytonemataceae, Cyanobacteria) from greenhouses in central Florida (USA) produces two types of nodularin with biosynthetic potential for microcystin-LR and anabaenopeptins.</title>
        <authorList>
            <person name="Berthold D.E."/>
            <person name="Lefler F.W."/>
            <person name="Huang I.-S."/>
            <person name="Abdulla H."/>
            <person name="Zimba P.V."/>
            <person name="Laughinghouse H.D. IV."/>
        </authorList>
    </citation>
    <scope>NUCLEOTIDE SEQUENCE</scope>
    <source>
        <strain evidence="2">BLCCT55</strain>
    </source>
</reference>
<evidence type="ECO:0000313" key="2">
    <source>
        <dbReference type="EMBL" id="MBD2773370.1"/>
    </source>
</evidence>
<proteinExistence type="predicted"/>
<feature type="domain" description="Gp5/Type VI secretion system Vgr protein OB-fold" evidence="1">
    <location>
        <begin position="12"/>
        <end position="86"/>
    </location>
</feature>
<dbReference type="Proteomes" id="UP000629098">
    <property type="component" value="Unassembled WGS sequence"/>
</dbReference>
<evidence type="ECO:0000313" key="3">
    <source>
        <dbReference type="Proteomes" id="UP000629098"/>
    </source>
</evidence>
<dbReference type="InterPro" id="IPR006531">
    <property type="entry name" value="Gp5/Vgr_OB"/>
</dbReference>
<accession>A0A8J7CEB2</accession>
<name>A0A8J7CEB2_9CYAN</name>